<comment type="caution">
    <text evidence="2">The sequence shown here is derived from an EMBL/GenBank/DDBJ whole genome shotgun (WGS) entry which is preliminary data.</text>
</comment>
<dbReference type="GO" id="GO:0003677">
    <property type="term" value="F:DNA binding"/>
    <property type="evidence" value="ECO:0007669"/>
    <property type="project" value="InterPro"/>
</dbReference>
<accession>A0A7W6NW72</accession>
<dbReference type="PROSITE" id="PS50943">
    <property type="entry name" value="HTH_CROC1"/>
    <property type="match status" value="1"/>
</dbReference>
<dbReference type="EMBL" id="JACIEH010000002">
    <property type="protein sequence ID" value="MBB4098839.1"/>
    <property type="molecule type" value="Genomic_DNA"/>
</dbReference>
<evidence type="ECO:0000313" key="3">
    <source>
        <dbReference type="Proteomes" id="UP000557392"/>
    </source>
</evidence>
<dbReference type="AlphaFoldDB" id="A0A7W6NW72"/>
<dbReference type="Gene3D" id="1.10.260.40">
    <property type="entry name" value="lambda repressor-like DNA-binding domains"/>
    <property type="match status" value="1"/>
</dbReference>
<dbReference type="SMART" id="SM00530">
    <property type="entry name" value="HTH_XRE"/>
    <property type="match status" value="1"/>
</dbReference>
<dbReference type="Proteomes" id="UP000557392">
    <property type="component" value="Unassembled WGS sequence"/>
</dbReference>
<dbReference type="SUPFAM" id="SSF47413">
    <property type="entry name" value="lambda repressor-like DNA-binding domains"/>
    <property type="match status" value="1"/>
</dbReference>
<dbReference type="InterPro" id="IPR010982">
    <property type="entry name" value="Lambda_DNA-bd_dom_sf"/>
</dbReference>
<dbReference type="RefSeq" id="WP_246426045.1">
    <property type="nucleotide sequence ID" value="NZ_JACIEH010000002.1"/>
</dbReference>
<protein>
    <recommendedName>
        <fullName evidence="1">HTH cro/C1-type domain-containing protein</fullName>
    </recommendedName>
</protein>
<keyword evidence="3" id="KW-1185">Reference proteome</keyword>
<name>A0A7W6NW72_9SPHN</name>
<dbReference type="InterPro" id="IPR001387">
    <property type="entry name" value="Cro/C1-type_HTH"/>
</dbReference>
<gene>
    <name evidence="2" type="ORF">GGR46_002403</name>
</gene>
<dbReference type="CDD" id="cd00093">
    <property type="entry name" value="HTH_XRE"/>
    <property type="match status" value="1"/>
</dbReference>
<organism evidence="2 3">
    <name type="scientific">Sphingomonas kyeonggiensis</name>
    <dbReference type="NCBI Taxonomy" id="1268553"/>
    <lineage>
        <taxon>Bacteria</taxon>
        <taxon>Pseudomonadati</taxon>
        <taxon>Pseudomonadota</taxon>
        <taxon>Alphaproteobacteria</taxon>
        <taxon>Sphingomonadales</taxon>
        <taxon>Sphingomonadaceae</taxon>
        <taxon>Sphingomonas</taxon>
    </lineage>
</organism>
<feature type="domain" description="HTH cro/C1-type" evidence="1">
    <location>
        <begin position="41"/>
        <end position="70"/>
    </location>
</feature>
<proteinExistence type="predicted"/>
<evidence type="ECO:0000313" key="2">
    <source>
        <dbReference type="EMBL" id="MBB4098839.1"/>
    </source>
</evidence>
<reference evidence="2 3" key="1">
    <citation type="submission" date="2020-08" db="EMBL/GenBank/DDBJ databases">
        <title>Genomic Encyclopedia of Type Strains, Phase IV (KMG-IV): sequencing the most valuable type-strain genomes for metagenomic binning, comparative biology and taxonomic classification.</title>
        <authorList>
            <person name="Goeker M."/>
        </authorList>
    </citation>
    <scope>NUCLEOTIDE SEQUENCE [LARGE SCALE GENOMIC DNA]</scope>
    <source>
        <strain evidence="2 3">DSM 101806</strain>
    </source>
</reference>
<sequence length="351" mass="38150">MIDFYRAIVFPNRVREQRQRRGFAKLLRLSTKIPEIPYIRLSKIERGEVVARPDELRRIAAALDLAPTELLLDIDASDFDIAVWAEPFSDGAVLDQDEERFAVLLGAALRARRTLDPALTIAVIERDFGLPPVNLSRVENAQKPFGRWNAAIHTALFALFDVADEAELRAEVEQRHQAGTLAPFLATIANPETRITRTRERVAELVTALNEEAPPVLASMPLPLPGTPVSAIRLVPIFGLALPQGLIGHQPTGETVEAPHIAGPRAFGLKVCRATLGGGLPAQATVVADPDRLPLPGGLAALREGESWRLLSVASDRDGRMIGYSVNPDMEVPLDDCDPSSLAAIVSAVFL</sequence>
<evidence type="ECO:0000259" key="1">
    <source>
        <dbReference type="PROSITE" id="PS50943"/>
    </source>
</evidence>